<evidence type="ECO:0000256" key="6">
    <source>
        <dbReference type="ARBA" id="ARBA00023125"/>
    </source>
</evidence>
<evidence type="ECO:0000313" key="12">
    <source>
        <dbReference type="EMBL" id="GMM35528.1"/>
    </source>
</evidence>
<evidence type="ECO:0000259" key="11">
    <source>
        <dbReference type="PROSITE" id="PS50048"/>
    </source>
</evidence>
<dbReference type="GO" id="GO:0000981">
    <property type="term" value="F:DNA-binding transcription factor activity, RNA polymerase II-specific"/>
    <property type="evidence" value="ECO:0007669"/>
    <property type="project" value="InterPro"/>
</dbReference>
<dbReference type="PANTHER" id="PTHR47659">
    <property type="entry name" value="ZN(II)2CYS6 TRANSCRIPTION FACTOR (EUROFUNG)-RELATED"/>
    <property type="match status" value="1"/>
</dbReference>
<dbReference type="PANTHER" id="PTHR47659:SF8">
    <property type="entry name" value="GLUCOSE STARVATION MODULATOR PROTEIN 1"/>
    <property type="match status" value="1"/>
</dbReference>
<evidence type="ECO:0000256" key="2">
    <source>
        <dbReference type="ARBA" id="ARBA00010855"/>
    </source>
</evidence>
<evidence type="ECO:0000313" key="13">
    <source>
        <dbReference type="Proteomes" id="UP001360560"/>
    </source>
</evidence>
<dbReference type="InterPro" id="IPR056751">
    <property type="entry name" value="PAS_13"/>
</dbReference>
<evidence type="ECO:0000256" key="8">
    <source>
        <dbReference type="ARBA" id="ARBA00023242"/>
    </source>
</evidence>
<comment type="caution">
    <text evidence="12">The sequence shown here is derived from an EMBL/GenBank/DDBJ whole genome shotgun (WGS) entry which is preliminary data.</text>
</comment>
<keyword evidence="6" id="KW-0238">DNA-binding</keyword>
<feature type="region of interest" description="Disordered" evidence="10">
    <location>
        <begin position="194"/>
        <end position="214"/>
    </location>
</feature>
<organism evidence="12 13">
    <name type="scientific">Saccharomycopsis crataegensis</name>
    <dbReference type="NCBI Taxonomy" id="43959"/>
    <lineage>
        <taxon>Eukaryota</taxon>
        <taxon>Fungi</taxon>
        <taxon>Dikarya</taxon>
        <taxon>Ascomycota</taxon>
        <taxon>Saccharomycotina</taxon>
        <taxon>Saccharomycetes</taxon>
        <taxon>Saccharomycopsidaceae</taxon>
        <taxon>Saccharomycopsis</taxon>
    </lineage>
</organism>
<gene>
    <name evidence="12" type="ORF">DASC09_028530</name>
</gene>
<sequence>MTKKLPLHIKLQRKPISRACEFCHQKHLQCDSTRPCKNCVKRNVADYCRDVQRKRTKSKSTGSSGPKGIRKPSGNLKAPRFQNVGKSEEDQRSIVAGIETSSEPLVSLDYPTVTATINDISVEPAVTDPGDLLNSKFDNDTPESKGPTVYVDPSPIIQASNNDINVNGDDINVSTNNNHNITSIDVDDNSIVSHHSADSSHLKQNSTTPPQRPTECVNATDDTNDGIINNLDADFDFFDDVADLAGGANFGLQNQSPDDQGISNLFYDGLNNQMIFRPFIKLGDHENIINSGSSSDDPALVKNVIAPQIIGKQQSPTQQPFADNNTHQMNASPNSFGQNMYNNHNSNQSSAFANNEEPLMMKAKPIHKLTTQDFVNSFKRANSYKSPLFIRKKVFQEVGDLYSKFPVFDLNRLYQNEAHNVINADIQNPYSDLKYIIGILSFSYMKSYQELIKYFYDRLYLQNISDYDYTGLSEEEVVQSKTIRRKLFFKILEKIWTIHNYFRIQSALIQTDLTNLTNFSDSLLTELMFHRQLLNFENMINNLTSTPAIIWRRSTEIVFMSDEICTLIGIKNKAKFLSKRRFLCEIIDDMSILNYFKLINNVLLGNKDPPGGGGHHHHAQKRFDNNHFGSDLVDILENELSDERINNGSGVTNGGLIRLNCKFINHNYKGERRPAHTSEDNNKGHLNNNNPMFGLRRNQSNASLLKNGSLFRGSSIDNFHVFESNIHARGAGAKPYSKEINEDFEQQQKFISCSSILTIKMDMFDIPMLIVGQFLPILE</sequence>
<dbReference type="InterPro" id="IPR036864">
    <property type="entry name" value="Zn2-C6_fun-type_DNA-bd_sf"/>
</dbReference>
<evidence type="ECO:0000256" key="3">
    <source>
        <dbReference type="ARBA" id="ARBA00022723"/>
    </source>
</evidence>
<comment type="similarity">
    <text evidence="2">Belongs to the ERT1/acuK family.</text>
</comment>
<dbReference type="Proteomes" id="UP001360560">
    <property type="component" value="Unassembled WGS sequence"/>
</dbReference>
<accession>A0AAV5QL66</accession>
<dbReference type="GO" id="GO:0009267">
    <property type="term" value="P:cellular response to starvation"/>
    <property type="evidence" value="ECO:0007669"/>
    <property type="project" value="TreeGrafter"/>
</dbReference>
<reference evidence="12 13" key="1">
    <citation type="journal article" date="2023" name="Elife">
        <title>Identification of key yeast species and microbe-microbe interactions impacting larval growth of Drosophila in the wild.</title>
        <authorList>
            <person name="Mure A."/>
            <person name="Sugiura Y."/>
            <person name="Maeda R."/>
            <person name="Honda K."/>
            <person name="Sakurai N."/>
            <person name="Takahashi Y."/>
            <person name="Watada M."/>
            <person name="Katoh T."/>
            <person name="Gotoh A."/>
            <person name="Gotoh Y."/>
            <person name="Taniguchi I."/>
            <person name="Nakamura K."/>
            <person name="Hayashi T."/>
            <person name="Katayama T."/>
            <person name="Uemura T."/>
            <person name="Hattori Y."/>
        </authorList>
    </citation>
    <scope>NUCLEOTIDE SEQUENCE [LARGE SCALE GENOMIC DNA]</scope>
    <source>
        <strain evidence="12 13">SC-9</strain>
    </source>
</reference>
<feature type="region of interest" description="Disordered" evidence="10">
    <location>
        <begin position="124"/>
        <end position="151"/>
    </location>
</feature>
<dbReference type="GeneID" id="90073507"/>
<comment type="subcellular location">
    <subcellularLocation>
        <location evidence="1">Nucleus</location>
    </subcellularLocation>
</comment>
<dbReference type="Pfam" id="PF00172">
    <property type="entry name" value="Zn_clus"/>
    <property type="match status" value="1"/>
</dbReference>
<keyword evidence="8" id="KW-0539">Nucleus</keyword>
<dbReference type="GO" id="GO:0000977">
    <property type="term" value="F:RNA polymerase II transcription regulatory region sequence-specific DNA binding"/>
    <property type="evidence" value="ECO:0007669"/>
    <property type="project" value="TreeGrafter"/>
</dbReference>
<feature type="region of interest" description="Disordered" evidence="10">
    <location>
        <begin position="672"/>
        <end position="693"/>
    </location>
</feature>
<name>A0AAV5QL66_9ASCO</name>
<dbReference type="GO" id="GO:0008270">
    <property type="term" value="F:zinc ion binding"/>
    <property type="evidence" value="ECO:0007669"/>
    <property type="project" value="InterPro"/>
</dbReference>
<dbReference type="SUPFAM" id="SSF57701">
    <property type="entry name" value="Zn2/Cys6 DNA-binding domain"/>
    <property type="match status" value="1"/>
</dbReference>
<keyword evidence="4" id="KW-0862">Zinc</keyword>
<dbReference type="PROSITE" id="PS00463">
    <property type="entry name" value="ZN2_CY6_FUNGAL_1"/>
    <property type="match status" value="1"/>
</dbReference>
<keyword evidence="3" id="KW-0479">Metal-binding</keyword>
<feature type="domain" description="Zn(2)-C6 fungal-type" evidence="11">
    <location>
        <begin position="19"/>
        <end position="50"/>
    </location>
</feature>
<evidence type="ECO:0000256" key="9">
    <source>
        <dbReference type="ARBA" id="ARBA00039294"/>
    </source>
</evidence>
<keyword evidence="5" id="KW-0805">Transcription regulation</keyword>
<feature type="region of interest" description="Disordered" evidence="10">
    <location>
        <begin position="51"/>
        <end position="91"/>
    </location>
</feature>
<keyword evidence="13" id="KW-1185">Reference proteome</keyword>
<evidence type="ECO:0000256" key="5">
    <source>
        <dbReference type="ARBA" id="ARBA00023015"/>
    </source>
</evidence>
<dbReference type="SMART" id="SM00066">
    <property type="entry name" value="GAL4"/>
    <property type="match status" value="1"/>
</dbReference>
<dbReference type="AlphaFoldDB" id="A0AAV5QL66"/>
<dbReference type="Pfam" id="PF24990">
    <property type="entry name" value="PAS_13"/>
    <property type="match status" value="2"/>
</dbReference>
<dbReference type="RefSeq" id="XP_064852528.1">
    <property type="nucleotide sequence ID" value="XM_064996456.1"/>
</dbReference>
<keyword evidence="7" id="KW-0804">Transcription</keyword>
<feature type="compositionally biased region" description="Basic and acidic residues" evidence="10">
    <location>
        <begin position="672"/>
        <end position="683"/>
    </location>
</feature>
<dbReference type="InterPro" id="IPR001138">
    <property type="entry name" value="Zn2Cys6_DnaBD"/>
</dbReference>
<protein>
    <recommendedName>
        <fullName evidence="9">Glucose starvation modulator protein 1</fullName>
    </recommendedName>
</protein>
<evidence type="ECO:0000256" key="1">
    <source>
        <dbReference type="ARBA" id="ARBA00004123"/>
    </source>
</evidence>
<dbReference type="InterPro" id="IPR050335">
    <property type="entry name" value="ERT1_acuK_gluconeogen_tf"/>
</dbReference>
<dbReference type="Gene3D" id="4.10.240.10">
    <property type="entry name" value="Zn(2)-C6 fungal-type DNA-binding domain"/>
    <property type="match status" value="1"/>
</dbReference>
<dbReference type="EMBL" id="BTFZ01000006">
    <property type="protein sequence ID" value="GMM35528.1"/>
    <property type="molecule type" value="Genomic_DNA"/>
</dbReference>
<proteinExistence type="inferred from homology"/>
<dbReference type="GO" id="GO:0005634">
    <property type="term" value="C:nucleus"/>
    <property type="evidence" value="ECO:0007669"/>
    <property type="project" value="UniProtKB-SubCell"/>
</dbReference>
<evidence type="ECO:0000256" key="7">
    <source>
        <dbReference type="ARBA" id="ARBA00023163"/>
    </source>
</evidence>
<dbReference type="PROSITE" id="PS50048">
    <property type="entry name" value="ZN2_CY6_FUNGAL_2"/>
    <property type="match status" value="1"/>
</dbReference>
<feature type="compositionally biased region" description="Polar residues" evidence="10">
    <location>
        <begin position="684"/>
        <end position="693"/>
    </location>
</feature>
<evidence type="ECO:0000256" key="10">
    <source>
        <dbReference type="SAM" id="MobiDB-lite"/>
    </source>
</evidence>
<dbReference type="CDD" id="cd00067">
    <property type="entry name" value="GAL4"/>
    <property type="match status" value="1"/>
</dbReference>
<evidence type="ECO:0000256" key="4">
    <source>
        <dbReference type="ARBA" id="ARBA00022833"/>
    </source>
</evidence>